<evidence type="ECO:0000313" key="3">
    <source>
        <dbReference type="Proteomes" id="UP001610432"/>
    </source>
</evidence>
<dbReference type="Proteomes" id="UP001610432">
    <property type="component" value="Unassembled WGS sequence"/>
</dbReference>
<organism evidence="2 3">
    <name type="scientific">Aspergillus lucknowensis</name>
    <dbReference type="NCBI Taxonomy" id="176173"/>
    <lineage>
        <taxon>Eukaryota</taxon>
        <taxon>Fungi</taxon>
        <taxon>Dikarya</taxon>
        <taxon>Ascomycota</taxon>
        <taxon>Pezizomycotina</taxon>
        <taxon>Eurotiomycetes</taxon>
        <taxon>Eurotiomycetidae</taxon>
        <taxon>Eurotiales</taxon>
        <taxon>Aspergillaceae</taxon>
        <taxon>Aspergillus</taxon>
        <taxon>Aspergillus subgen. Nidulantes</taxon>
    </lineage>
</organism>
<dbReference type="RefSeq" id="XP_070887917.1">
    <property type="nucleotide sequence ID" value="XM_071028645.1"/>
</dbReference>
<gene>
    <name evidence="2" type="ORF">BJX67DRAFT_348341</name>
</gene>
<sequence>MYINGWRKECKVDEKSYLLEFMEGNIVKDLVQMRELIERQFRAFGFLVLYDVDSPETFGMTKNRLEKLAEWTGSRGLPQSTRLLGADGTRTGAAQRSGGHMGSRRSSGNFWGEKTQTRDTCNTFTCFPRLPAELQLAVLRACVTSSRPILDRKPANNDINMNILQVCRFFHDEGTKIFWAENRFESSRPVYLLADETWADRGRKRIDAAEGRELAEQFGCKFFEHSSHSHEQVETVVMGMIREMIARAPKSIPGASTQSERRQQPVRRRQRSNFRSVARSLAQGVSRIFK</sequence>
<keyword evidence="3" id="KW-1185">Reference proteome</keyword>
<accession>A0ABR4LWM6</accession>
<dbReference type="Gene3D" id="3.40.50.300">
    <property type="entry name" value="P-loop containing nucleotide triphosphate hydrolases"/>
    <property type="match status" value="1"/>
</dbReference>
<dbReference type="EMBL" id="JBFXLQ010000011">
    <property type="protein sequence ID" value="KAL2868938.1"/>
    <property type="molecule type" value="Genomic_DNA"/>
</dbReference>
<protein>
    <submittedName>
        <fullName evidence="2">Uncharacterized protein</fullName>
    </submittedName>
</protein>
<evidence type="ECO:0000313" key="2">
    <source>
        <dbReference type="EMBL" id="KAL2868938.1"/>
    </source>
</evidence>
<evidence type="ECO:0000256" key="1">
    <source>
        <dbReference type="SAM" id="MobiDB-lite"/>
    </source>
</evidence>
<dbReference type="GeneID" id="98143717"/>
<feature type="region of interest" description="Disordered" evidence="1">
    <location>
        <begin position="248"/>
        <end position="273"/>
    </location>
</feature>
<comment type="caution">
    <text evidence="2">The sequence shown here is derived from an EMBL/GenBank/DDBJ whole genome shotgun (WGS) entry which is preliminary data.</text>
</comment>
<feature type="region of interest" description="Disordered" evidence="1">
    <location>
        <begin position="80"/>
        <end position="112"/>
    </location>
</feature>
<dbReference type="InterPro" id="IPR027417">
    <property type="entry name" value="P-loop_NTPase"/>
</dbReference>
<name>A0ABR4LWM6_9EURO</name>
<proteinExistence type="predicted"/>
<reference evidence="2 3" key="1">
    <citation type="submission" date="2024-07" db="EMBL/GenBank/DDBJ databases">
        <title>Section-level genome sequencing and comparative genomics of Aspergillus sections Usti and Cavernicolus.</title>
        <authorList>
            <consortium name="Lawrence Berkeley National Laboratory"/>
            <person name="Nybo J.L."/>
            <person name="Vesth T.C."/>
            <person name="Theobald S."/>
            <person name="Frisvad J.C."/>
            <person name="Larsen T.O."/>
            <person name="Kjaerboelling I."/>
            <person name="Rothschild-Mancinelli K."/>
            <person name="Lyhne E.K."/>
            <person name="Kogle M.E."/>
            <person name="Barry K."/>
            <person name="Clum A."/>
            <person name="Na H."/>
            <person name="Ledsgaard L."/>
            <person name="Lin J."/>
            <person name="Lipzen A."/>
            <person name="Kuo A."/>
            <person name="Riley R."/>
            <person name="Mondo S."/>
            <person name="Labutti K."/>
            <person name="Haridas S."/>
            <person name="Pangalinan J."/>
            <person name="Salamov A.A."/>
            <person name="Simmons B.A."/>
            <person name="Magnuson J.K."/>
            <person name="Chen J."/>
            <person name="Drula E."/>
            <person name="Henrissat B."/>
            <person name="Wiebenga A."/>
            <person name="Lubbers R.J."/>
            <person name="Gomes A.C."/>
            <person name="Macurrencykelacurrency M.R."/>
            <person name="Stajich J."/>
            <person name="Grigoriev I.V."/>
            <person name="Mortensen U.H."/>
            <person name="De Vries R.P."/>
            <person name="Baker S.E."/>
            <person name="Andersen M.R."/>
        </authorList>
    </citation>
    <scope>NUCLEOTIDE SEQUENCE [LARGE SCALE GENOMIC DNA]</scope>
    <source>
        <strain evidence="2 3">CBS 449.75</strain>
    </source>
</reference>